<feature type="transmembrane region" description="Helical" evidence="1">
    <location>
        <begin position="282"/>
        <end position="300"/>
    </location>
</feature>
<keyword evidence="1" id="KW-1133">Transmembrane helix</keyword>
<keyword evidence="1" id="KW-0472">Membrane</keyword>
<organism evidence="3 4">
    <name type="scientific">Opitutus terrae (strain DSM 11246 / JCM 15787 / PB90-1)</name>
    <dbReference type="NCBI Taxonomy" id="452637"/>
    <lineage>
        <taxon>Bacteria</taxon>
        <taxon>Pseudomonadati</taxon>
        <taxon>Verrucomicrobiota</taxon>
        <taxon>Opitutia</taxon>
        <taxon>Opitutales</taxon>
        <taxon>Opitutaceae</taxon>
        <taxon>Opitutus</taxon>
    </lineage>
</organism>
<feature type="transmembrane region" description="Helical" evidence="1">
    <location>
        <begin position="80"/>
        <end position="99"/>
    </location>
</feature>
<dbReference type="PANTHER" id="PTHR36435:SF1">
    <property type="entry name" value="CAAX AMINO TERMINAL PROTEASE FAMILY PROTEIN"/>
    <property type="match status" value="1"/>
</dbReference>
<gene>
    <name evidence="3" type="ordered locus">Oter_0659</name>
</gene>
<dbReference type="GO" id="GO:0004175">
    <property type="term" value="F:endopeptidase activity"/>
    <property type="evidence" value="ECO:0007669"/>
    <property type="project" value="UniProtKB-ARBA"/>
</dbReference>
<dbReference type="STRING" id="452637.Oter_0659"/>
<feature type="transmembrane region" description="Helical" evidence="1">
    <location>
        <begin position="120"/>
        <end position="137"/>
    </location>
</feature>
<dbReference type="Proteomes" id="UP000007013">
    <property type="component" value="Chromosome"/>
</dbReference>
<dbReference type="GO" id="GO:0080120">
    <property type="term" value="P:CAAX-box protein maturation"/>
    <property type="evidence" value="ECO:0007669"/>
    <property type="project" value="UniProtKB-ARBA"/>
</dbReference>
<dbReference type="AlphaFoldDB" id="B1ZTK4"/>
<feature type="transmembrane region" description="Helical" evidence="1">
    <location>
        <begin position="220"/>
        <end position="237"/>
    </location>
</feature>
<dbReference type="InterPro" id="IPR052710">
    <property type="entry name" value="CAAX_protease"/>
</dbReference>
<feature type="transmembrane region" description="Helical" evidence="1">
    <location>
        <begin position="12"/>
        <end position="32"/>
    </location>
</feature>
<proteinExistence type="predicted"/>
<feature type="transmembrane region" description="Helical" evidence="1">
    <location>
        <begin position="244"/>
        <end position="262"/>
    </location>
</feature>
<evidence type="ECO:0000313" key="3">
    <source>
        <dbReference type="EMBL" id="ACB73949.1"/>
    </source>
</evidence>
<keyword evidence="1" id="KW-0812">Transmembrane</keyword>
<feature type="transmembrane region" description="Helical" evidence="1">
    <location>
        <begin position="44"/>
        <end position="68"/>
    </location>
</feature>
<sequence length="328" mass="35145">MDKPRHPAYLRAAPLLAVSSIAALPTVALVAANDSYWLTGRRAALITLQLVLLQLGFGIVLGMGLAFWNLANGLPSNTGTNHPLALMLSNGSAYALVIWRECRRSRCTLVVPATPQFSPALLLAPMSLLVAGAAIGLSDLENVTHALAPQPEWLRHYFGQLTSMAAHPYFALFFVAVFAPITEEILFRGLLLRGLLVTSTPVRAIAISSLLFAAMHLNPWQIPVALVYGGLLGWVYLRTRSLTLCIFGHGLNNLGSLLSPGLPFTIPGFNGEHAPGVALFQPWWFDALGLIFLVGGAFLFHRLAPPAVAPARAGEPPLLTDQPAANTN</sequence>
<name>B1ZTK4_OPITP</name>
<feature type="transmembrane region" description="Helical" evidence="1">
    <location>
        <begin position="157"/>
        <end position="178"/>
    </location>
</feature>
<dbReference type="KEGG" id="ote:Oter_0659"/>
<reference evidence="3 4" key="1">
    <citation type="journal article" date="2011" name="J. Bacteriol.">
        <title>Genome sequence of the verrucomicrobium Opitutus terrae PB90-1, an abundant inhabitant of rice paddy soil ecosystems.</title>
        <authorList>
            <person name="van Passel M.W."/>
            <person name="Kant R."/>
            <person name="Palva A."/>
            <person name="Copeland A."/>
            <person name="Lucas S."/>
            <person name="Lapidus A."/>
            <person name="Glavina del Rio T."/>
            <person name="Pitluck S."/>
            <person name="Goltsman E."/>
            <person name="Clum A."/>
            <person name="Sun H."/>
            <person name="Schmutz J."/>
            <person name="Larimer F.W."/>
            <person name="Land M.L."/>
            <person name="Hauser L."/>
            <person name="Kyrpides N."/>
            <person name="Mikhailova N."/>
            <person name="Richardson P.P."/>
            <person name="Janssen P.H."/>
            <person name="de Vos W.M."/>
            <person name="Smidt H."/>
        </authorList>
    </citation>
    <scope>NUCLEOTIDE SEQUENCE [LARGE SCALE GENOMIC DNA]</scope>
    <source>
        <strain evidence="4">DSM 11246 / JCM 15787 / PB90-1</strain>
    </source>
</reference>
<dbReference type="PANTHER" id="PTHR36435">
    <property type="entry name" value="SLR1288 PROTEIN"/>
    <property type="match status" value="1"/>
</dbReference>
<evidence type="ECO:0000256" key="1">
    <source>
        <dbReference type="SAM" id="Phobius"/>
    </source>
</evidence>
<dbReference type="InterPro" id="IPR003675">
    <property type="entry name" value="Rce1/LyrA-like_dom"/>
</dbReference>
<dbReference type="Pfam" id="PF02517">
    <property type="entry name" value="Rce1-like"/>
    <property type="match status" value="1"/>
</dbReference>
<evidence type="ECO:0000259" key="2">
    <source>
        <dbReference type="Pfam" id="PF02517"/>
    </source>
</evidence>
<protein>
    <submittedName>
        <fullName evidence="3">Abortive infection protein</fullName>
    </submittedName>
</protein>
<dbReference type="eggNOG" id="COG1266">
    <property type="taxonomic scope" value="Bacteria"/>
</dbReference>
<accession>B1ZTK4</accession>
<keyword evidence="4" id="KW-1185">Reference proteome</keyword>
<feature type="transmembrane region" description="Helical" evidence="1">
    <location>
        <begin position="190"/>
        <end position="214"/>
    </location>
</feature>
<dbReference type="HOGENOM" id="CLU_917997_0_0_0"/>
<dbReference type="EMBL" id="CP001032">
    <property type="protein sequence ID" value="ACB73949.1"/>
    <property type="molecule type" value="Genomic_DNA"/>
</dbReference>
<feature type="domain" description="CAAX prenyl protease 2/Lysostaphin resistance protein A-like" evidence="2">
    <location>
        <begin position="168"/>
        <end position="254"/>
    </location>
</feature>
<evidence type="ECO:0000313" key="4">
    <source>
        <dbReference type="Proteomes" id="UP000007013"/>
    </source>
</evidence>